<comment type="similarity">
    <text evidence="5 8 10">Belongs to the PTH family.</text>
</comment>
<proteinExistence type="inferred from homology"/>
<keyword evidence="2 8" id="KW-0820">tRNA-binding</keyword>
<evidence type="ECO:0000256" key="3">
    <source>
        <dbReference type="ARBA" id="ARBA00022801"/>
    </source>
</evidence>
<dbReference type="PANTHER" id="PTHR17224:SF1">
    <property type="entry name" value="PEPTIDYL-TRNA HYDROLASE"/>
    <property type="match status" value="1"/>
</dbReference>
<dbReference type="GO" id="GO:0006515">
    <property type="term" value="P:protein quality control for misfolded or incompletely synthesized proteins"/>
    <property type="evidence" value="ECO:0007669"/>
    <property type="project" value="UniProtKB-UniRule"/>
</dbReference>
<dbReference type="Pfam" id="PF01195">
    <property type="entry name" value="Pept_tRNA_hydro"/>
    <property type="match status" value="1"/>
</dbReference>
<evidence type="ECO:0000256" key="7">
    <source>
        <dbReference type="ARBA" id="ARBA00050038"/>
    </source>
</evidence>
<comment type="function">
    <text evidence="8">Catalyzes the release of premature peptidyl moieties from peptidyl-tRNA molecules trapped in stalled 50S ribosomal subunits, and thus maintains levels of free tRNAs and 50S ribosomes.</text>
</comment>
<evidence type="ECO:0000313" key="12">
    <source>
        <dbReference type="Proteomes" id="UP000237947"/>
    </source>
</evidence>
<feature type="site" description="Discriminates between blocked and unblocked aminoacyl-tRNA" evidence="8">
    <location>
        <position position="23"/>
    </location>
</feature>
<dbReference type="GO" id="GO:0004045">
    <property type="term" value="F:peptidyl-tRNA hydrolase activity"/>
    <property type="evidence" value="ECO:0007669"/>
    <property type="project" value="UniProtKB-UniRule"/>
</dbReference>
<dbReference type="RefSeq" id="WP_106011852.1">
    <property type="nucleotide sequence ID" value="NZ_CP027226.1"/>
</dbReference>
<reference evidence="12" key="1">
    <citation type="submission" date="2018-02" db="EMBL/GenBank/DDBJ databases">
        <authorList>
            <person name="Holder M.E."/>
            <person name="Ajami N.J."/>
            <person name="Petrosino J.F."/>
        </authorList>
    </citation>
    <scope>NUCLEOTIDE SEQUENCE [LARGE SCALE GENOMIC DNA]</scope>
    <source>
        <strain evidence="12">CCUG 47711</strain>
    </source>
</reference>
<comment type="caution">
    <text evidence="8">Lacks conserved residue(s) required for the propagation of feature annotation.</text>
</comment>
<evidence type="ECO:0000256" key="10">
    <source>
        <dbReference type="RuleBase" id="RU004320"/>
    </source>
</evidence>
<keyword evidence="8" id="KW-0963">Cytoplasm</keyword>
<dbReference type="InterPro" id="IPR018171">
    <property type="entry name" value="Pept_tRNA_hydro_CS"/>
</dbReference>
<evidence type="ECO:0000313" key="11">
    <source>
        <dbReference type="EMBL" id="AVM41864.1"/>
    </source>
</evidence>
<dbReference type="KEGG" id="fsa:C5Q98_00835"/>
<dbReference type="Gene3D" id="3.40.50.1470">
    <property type="entry name" value="Peptidyl-tRNA hydrolase"/>
    <property type="match status" value="1"/>
</dbReference>
<dbReference type="HAMAP" id="MF_00083">
    <property type="entry name" value="Pept_tRNA_hydro_bact"/>
    <property type="match status" value="1"/>
</dbReference>
<dbReference type="OrthoDB" id="9800507at2"/>
<dbReference type="PROSITE" id="PS01195">
    <property type="entry name" value="PEPT_TRNA_HYDROL_1"/>
    <property type="match status" value="1"/>
</dbReference>
<comment type="subunit">
    <text evidence="8">Monomer.</text>
</comment>
<keyword evidence="12" id="KW-1185">Reference proteome</keyword>
<organism evidence="11 12">
    <name type="scientific">Fastidiosipila sanguinis</name>
    <dbReference type="NCBI Taxonomy" id="236753"/>
    <lineage>
        <taxon>Bacteria</taxon>
        <taxon>Bacillati</taxon>
        <taxon>Bacillota</taxon>
        <taxon>Clostridia</taxon>
        <taxon>Eubacteriales</taxon>
        <taxon>Oscillospiraceae</taxon>
        <taxon>Fastidiosipila</taxon>
    </lineage>
</organism>
<evidence type="ECO:0000256" key="2">
    <source>
        <dbReference type="ARBA" id="ARBA00022555"/>
    </source>
</evidence>
<dbReference type="EC" id="3.1.1.29" evidence="1 8"/>
<dbReference type="GO" id="GO:0005737">
    <property type="term" value="C:cytoplasm"/>
    <property type="evidence" value="ECO:0007669"/>
    <property type="project" value="UniProtKB-SubCell"/>
</dbReference>
<feature type="active site" description="Proton acceptor" evidence="8">
    <location>
        <position position="33"/>
    </location>
</feature>
<protein>
    <recommendedName>
        <fullName evidence="7 8">Peptidyl-tRNA hydrolase</fullName>
        <shortName evidence="8">Pth</shortName>
        <ecNumber evidence="1 8">3.1.1.29</ecNumber>
    </recommendedName>
</protein>
<evidence type="ECO:0000256" key="9">
    <source>
        <dbReference type="RuleBase" id="RU000673"/>
    </source>
</evidence>
<accession>A0A2S0KLG9</accession>
<dbReference type="GO" id="GO:0072344">
    <property type="term" value="P:rescue of stalled ribosome"/>
    <property type="evidence" value="ECO:0007669"/>
    <property type="project" value="UniProtKB-UniRule"/>
</dbReference>
<keyword evidence="4 8" id="KW-0694">RNA-binding</keyword>
<feature type="site" description="Stabilizes the basic form of H active site to accept a proton" evidence="8">
    <location>
        <position position="105"/>
    </location>
</feature>
<dbReference type="InterPro" id="IPR036416">
    <property type="entry name" value="Pept_tRNA_hydro_sf"/>
</dbReference>
<dbReference type="GO" id="GO:0000049">
    <property type="term" value="F:tRNA binding"/>
    <property type="evidence" value="ECO:0007669"/>
    <property type="project" value="UniProtKB-UniRule"/>
</dbReference>
<feature type="binding site" evidence="8">
    <location>
        <position position="28"/>
    </location>
    <ligand>
        <name>tRNA</name>
        <dbReference type="ChEBI" id="CHEBI:17843"/>
    </ligand>
</feature>
<dbReference type="EMBL" id="CP027226">
    <property type="protein sequence ID" value="AVM41864.1"/>
    <property type="molecule type" value="Genomic_DNA"/>
</dbReference>
<evidence type="ECO:0000256" key="5">
    <source>
        <dbReference type="ARBA" id="ARBA00038063"/>
    </source>
</evidence>
<feature type="binding site" evidence="8">
    <location>
        <position position="80"/>
    </location>
    <ligand>
        <name>tRNA</name>
        <dbReference type="ChEBI" id="CHEBI:17843"/>
    </ligand>
</feature>
<evidence type="ECO:0000256" key="1">
    <source>
        <dbReference type="ARBA" id="ARBA00013260"/>
    </source>
</evidence>
<dbReference type="NCBIfam" id="TIGR00447">
    <property type="entry name" value="pth"/>
    <property type="match status" value="1"/>
</dbReference>
<sequence>MFFKKKGNTENNQDAILVVGLGNIGKEYEKTRHNAGFIFVEELALRHKGNWKKSKFSADICDINIAGKKIILAKPTTLMNLSGIAVQKLLKFYKIPLENLFIAYDDIDINIGKIRVRESGSAGTHNGMKSIIKEIGSKDFPRIRLGIGPKPEYGDMVSFVLGKFTAGEMKALDIAVNNAIELIELTVEKNLQLAMNEVLGNKHA</sequence>
<dbReference type="PANTHER" id="PTHR17224">
    <property type="entry name" value="PEPTIDYL-TRNA HYDROLASE"/>
    <property type="match status" value="1"/>
</dbReference>
<dbReference type="SUPFAM" id="SSF53178">
    <property type="entry name" value="Peptidyl-tRNA hydrolase-like"/>
    <property type="match status" value="1"/>
</dbReference>
<comment type="function">
    <text evidence="8">Hydrolyzes ribosome-free peptidyl-tRNAs (with 1 or more amino acids incorporated), which drop off the ribosome during protein synthesis, or as a result of ribosome stalling.</text>
</comment>
<dbReference type="Proteomes" id="UP000237947">
    <property type="component" value="Chromosome"/>
</dbReference>
<comment type="subcellular location">
    <subcellularLocation>
        <location evidence="8">Cytoplasm</location>
    </subcellularLocation>
</comment>
<feature type="binding site" evidence="8">
    <location>
        <position position="126"/>
    </location>
    <ligand>
        <name>tRNA</name>
        <dbReference type="ChEBI" id="CHEBI:17843"/>
    </ligand>
</feature>
<name>A0A2S0KLG9_9FIRM</name>
<dbReference type="FunFam" id="3.40.50.1470:FF:000001">
    <property type="entry name" value="Peptidyl-tRNA hydrolase"/>
    <property type="match status" value="1"/>
</dbReference>
<evidence type="ECO:0000256" key="4">
    <source>
        <dbReference type="ARBA" id="ARBA00022884"/>
    </source>
</evidence>
<dbReference type="PROSITE" id="PS01196">
    <property type="entry name" value="PEPT_TRNA_HYDROL_2"/>
    <property type="match status" value="1"/>
</dbReference>
<comment type="catalytic activity">
    <reaction evidence="6 8 9">
        <text>an N-acyl-L-alpha-aminoacyl-tRNA + H2O = an N-acyl-L-amino acid + a tRNA + H(+)</text>
        <dbReference type="Rhea" id="RHEA:54448"/>
        <dbReference type="Rhea" id="RHEA-COMP:10123"/>
        <dbReference type="Rhea" id="RHEA-COMP:13883"/>
        <dbReference type="ChEBI" id="CHEBI:15377"/>
        <dbReference type="ChEBI" id="CHEBI:15378"/>
        <dbReference type="ChEBI" id="CHEBI:59874"/>
        <dbReference type="ChEBI" id="CHEBI:78442"/>
        <dbReference type="ChEBI" id="CHEBI:138191"/>
        <dbReference type="EC" id="3.1.1.29"/>
    </reaction>
</comment>
<evidence type="ECO:0000256" key="6">
    <source>
        <dbReference type="ARBA" id="ARBA00048707"/>
    </source>
</evidence>
<evidence type="ECO:0000256" key="8">
    <source>
        <dbReference type="HAMAP-Rule" id="MF_00083"/>
    </source>
</evidence>
<dbReference type="AlphaFoldDB" id="A0A2S0KLG9"/>
<gene>
    <name evidence="8" type="primary">pth</name>
    <name evidence="11" type="ORF">C5Q98_00835</name>
</gene>
<dbReference type="CDD" id="cd00462">
    <property type="entry name" value="PTH"/>
    <property type="match status" value="1"/>
</dbReference>
<dbReference type="InterPro" id="IPR001328">
    <property type="entry name" value="Pept_tRNA_hydro"/>
</dbReference>
<keyword evidence="3 8" id="KW-0378">Hydrolase</keyword>